<comment type="similarity">
    <text evidence="1">Belongs to the ABC transporter superfamily.</text>
</comment>
<dbReference type="InterPro" id="IPR003593">
    <property type="entry name" value="AAA+_ATPase"/>
</dbReference>
<evidence type="ECO:0000256" key="1">
    <source>
        <dbReference type="ARBA" id="ARBA00005417"/>
    </source>
</evidence>
<dbReference type="EMBL" id="JACRTP010000004">
    <property type="protein sequence ID" value="MBC8629136.1"/>
    <property type="molecule type" value="Genomic_DNA"/>
</dbReference>
<keyword evidence="4 6" id="KW-0067">ATP-binding</keyword>
<keyword evidence="3" id="KW-0547">Nucleotide-binding</keyword>
<feature type="domain" description="ABC transporter" evidence="5">
    <location>
        <begin position="4"/>
        <end position="231"/>
    </location>
</feature>
<evidence type="ECO:0000256" key="3">
    <source>
        <dbReference type="ARBA" id="ARBA00022741"/>
    </source>
</evidence>
<evidence type="ECO:0000313" key="7">
    <source>
        <dbReference type="Proteomes" id="UP000661649"/>
    </source>
</evidence>
<protein>
    <submittedName>
        <fullName evidence="6">ATP-binding cassette domain-containing protein</fullName>
    </submittedName>
</protein>
<comment type="caution">
    <text evidence="6">The sequence shown here is derived from an EMBL/GenBank/DDBJ whole genome shotgun (WGS) entry which is preliminary data.</text>
</comment>
<evidence type="ECO:0000256" key="4">
    <source>
        <dbReference type="ARBA" id="ARBA00022840"/>
    </source>
</evidence>
<reference evidence="6 7" key="1">
    <citation type="submission" date="2020-08" db="EMBL/GenBank/DDBJ databases">
        <title>Genome public.</title>
        <authorList>
            <person name="Liu C."/>
            <person name="Sun Q."/>
        </authorList>
    </citation>
    <scope>NUCLEOTIDE SEQUENCE [LARGE SCALE GENOMIC DNA]</scope>
    <source>
        <strain evidence="6 7">3_YM_SP_D4_24.mj</strain>
    </source>
</reference>
<keyword evidence="7" id="KW-1185">Reference proteome</keyword>
<dbReference type="InterPro" id="IPR027417">
    <property type="entry name" value="P-loop_NTPase"/>
</dbReference>
<organism evidence="6 7">
    <name type="scientific">Blautia stercoris</name>
    <dbReference type="NCBI Taxonomy" id="871664"/>
    <lineage>
        <taxon>Bacteria</taxon>
        <taxon>Bacillati</taxon>
        <taxon>Bacillota</taxon>
        <taxon>Clostridia</taxon>
        <taxon>Lachnospirales</taxon>
        <taxon>Lachnospiraceae</taxon>
        <taxon>Blautia</taxon>
    </lineage>
</organism>
<dbReference type="InterPro" id="IPR003439">
    <property type="entry name" value="ABC_transporter-like_ATP-bd"/>
</dbReference>
<dbReference type="Pfam" id="PF00005">
    <property type="entry name" value="ABC_tran"/>
    <property type="match status" value="1"/>
</dbReference>
<evidence type="ECO:0000259" key="5">
    <source>
        <dbReference type="PROSITE" id="PS50893"/>
    </source>
</evidence>
<sequence>MEILSVKNLTKKYGNIEVLKNVNMHIQEGEIYGLIGKNGAGKTTLIKTILGLTEITDGEICFWEKSGKNNLRIYNRIGASLDFQGFYPELSAYENLKVFANIRGITKKNAIDEVLEKVGLISQRDKKYKQFSLGMKKRLGLANAIMHEPEFIILDEPTNGLDPIGIADFRKYLMKISKEEQTTIMISSHLLSEVSIMADRIGILNNGVLIVEKPIEEIQKSNRKYLKISVTNVELTCGVLEEIFKVEDYEVIDREQIYIYELQMDKKELSKELAKHGVGIMEMKIEEENLEDYFRKLVEN</sequence>
<evidence type="ECO:0000256" key="2">
    <source>
        <dbReference type="ARBA" id="ARBA00022448"/>
    </source>
</evidence>
<dbReference type="SMART" id="SM00382">
    <property type="entry name" value="AAA"/>
    <property type="match status" value="1"/>
</dbReference>
<dbReference type="Gene3D" id="3.40.50.300">
    <property type="entry name" value="P-loop containing nucleotide triphosphate hydrolases"/>
    <property type="match status" value="1"/>
</dbReference>
<gene>
    <name evidence="6" type="ORF">H8712_11025</name>
</gene>
<name>A0ABR7PCR1_9FIRM</name>
<dbReference type="PROSITE" id="PS00211">
    <property type="entry name" value="ABC_TRANSPORTER_1"/>
    <property type="match status" value="1"/>
</dbReference>
<dbReference type="SUPFAM" id="SSF52540">
    <property type="entry name" value="P-loop containing nucleoside triphosphate hydrolases"/>
    <property type="match status" value="1"/>
</dbReference>
<dbReference type="InterPro" id="IPR017871">
    <property type="entry name" value="ABC_transporter-like_CS"/>
</dbReference>
<dbReference type="PROSITE" id="PS50893">
    <property type="entry name" value="ABC_TRANSPORTER_2"/>
    <property type="match status" value="1"/>
</dbReference>
<dbReference type="Proteomes" id="UP000661649">
    <property type="component" value="Unassembled WGS sequence"/>
</dbReference>
<evidence type="ECO:0000313" key="6">
    <source>
        <dbReference type="EMBL" id="MBC8629136.1"/>
    </source>
</evidence>
<dbReference type="PANTHER" id="PTHR43335:SF8">
    <property type="entry name" value="ABC TRANSPORTER, ATP-BINDING PROTEIN"/>
    <property type="match status" value="1"/>
</dbReference>
<accession>A0ABR7PCR1</accession>
<dbReference type="PANTHER" id="PTHR43335">
    <property type="entry name" value="ABC TRANSPORTER, ATP-BINDING PROTEIN"/>
    <property type="match status" value="1"/>
</dbReference>
<dbReference type="GO" id="GO:0005524">
    <property type="term" value="F:ATP binding"/>
    <property type="evidence" value="ECO:0007669"/>
    <property type="project" value="UniProtKB-KW"/>
</dbReference>
<proteinExistence type="inferred from homology"/>
<keyword evidence="2" id="KW-0813">Transport</keyword>
<dbReference type="RefSeq" id="WP_187558851.1">
    <property type="nucleotide sequence ID" value="NZ_JACRTP010000004.1"/>
</dbReference>